<accession>A0A9W6JMS4</accession>
<dbReference type="Proteomes" id="UP001143309">
    <property type="component" value="Unassembled WGS sequence"/>
</dbReference>
<name>A0A9W6JMS4_9HYPH</name>
<dbReference type="AlphaFoldDB" id="A0A9W6JMS4"/>
<evidence type="ECO:0000313" key="2">
    <source>
        <dbReference type="EMBL" id="GLK78559.1"/>
    </source>
</evidence>
<evidence type="ECO:0000256" key="1">
    <source>
        <dbReference type="SAM" id="Phobius"/>
    </source>
</evidence>
<sequence>MTEPEDGGVVLTPEQKRQRNRRNVALALALGSLVVIFWLVTVFKLGGAVLNRPL</sequence>
<keyword evidence="3" id="KW-1185">Reference proteome</keyword>
<dbReference type="RefSeq" id="WP_271199075.1">
    <property type="nucleotide sequence ID" value="NZ_BSFL01000001.1"/>
</dbReference>
<keyword evidence="1" id="KW-0472">Membrane</keyword>
<keyword evidence="1" id="KW-1133">Transmembrane helix</keyword>
<reference evidence="2" key="1">
    <citation type="journal article" date="2014" name="Int. J. Syst. Evol. Microbiol.">
        <title>Complete genome sequence of Corynebacterium casei LMG S-19264T (=DSM 44701T), isolated from a smear-ripened cheese.</title>
        <authorList>
            <consortium name="US DOE Joint Genome Institute (JGI-PGF)"/>
            <person name="Walter F."/>
            <person name="Albersmeier A."/>
            <person name="Kalinowski J."/>
            <person name="Ruckert C."/>
        </authorList>
    </citation>
    <scope>NUCLEOTIDE SEQUENCE</scope>
    <source>
        <strain evidence="2">VKM B-2748</strain>
    </source>
</reference>
<organism evidence="2 3">
    <name type="scientific">Methylopila turkensis</name>
    <dbReference type="NCBI Taxonomy" id="1437816"/>
    <lineage>
        <taxon>Bacteria</taxon>
        <taxon>Pseudomonadati</taxon>
        <taxon>Pseudomonadota</taxon>
        <taxon>Alphaproteobacteria</taxon>
        <taxon>Hyphomicrobiales</taxon>
        <taxon>Methylopilaceae</taxon>
        <taxon>Methylopila</taxon>
    </lineage>
</organism>
<dbReference type="EMBL" id="BSFL01000001">
    <property type="protein sequence ID" value="GLK78559.1"/>
    <property type="molecule type" value="Genomic_DNA"/>
</dbReference>
<keyword evidence="1" id="KW-0812">Transmembrane</keyword>
<reference evidence="2" key="2">
    <citation type="submission" date="2023-01" db="EMBL/GenBank/DDBJ databases">
        <authorList>
            <person name="Sun Q."/>
            <person name="Evtushenko L."/>
        </authorList>
    </citation>
    <scope>NUCLEOTIDE SEQUENCE</scope>
    <source>
        <strain evidence="2">VKM B-2748</strain>
    </source>
</reference>
<protein>
    <recommendedName>
        <fullName evidence="4">CoxF</fullName>
    </recommendedName>
</protein>
<gene>
    <name evidence="2" type="ORF">GCM10008174_03000</name>
</gene>
<evidence type="ECO:0008006" key="4">
    <source>
        <dbReference type="Google" id="ProtNLM"/>
    </source>
</evidence>
<proteinExistence type="predicted"/>
<comment type="caution">
    <text evidence="2">The sequence shown here is derived from an EMBL/GenBank/DDBJ whole genome shotgun (WGS) entry which is preliminary data.</text>
</comment>
<feature type="transmembrane region" description="Helical" evidence="1">
    <location>
        <begin position="24"/>
        <end position="45"/>
    </location>
</feature>
<evidence type="ECO:0000313" key="3">
    <source>
        <dbReference type="Proteomes" id="UP001143309"/>
    </source>
</evidence>